<proteinExistence type="predicted"/>
<comment type="caution">
    <text evidence="1">The sequence shown here is derived from an EMBL/GenBank/DDBJ whole genome shotgun (WGS) entry which is preliminary data.</text>
</comment>
<protein>
    <submittedName>
        <fullName evidence="1">(spotted green pufferfish) hypothetical protein</fullName>
    </submittedName>
</protein>
<gene>
    <name evidence="1" type="ORF">GSTENG00018663001</name>
</gene>
<accession>Q4SGF6</accession>
<reference evidence="1" key="2">
    <citation type="submission" date="2004-02" db="EMBL/GenBank/DDBJ databases">
        <authorList>
            <consortium name="Genoscope"/>
            <consortium name="Whitehead Institute Centre for Genome Research"/>
        </authorList>
    </citation>
    <scope>NUCLEOTIDE SEQUENCE</scope>
</reference>
<dbReference type="EMBL" id="CAAE01014597">
    <property type="protein sequence ID" value="CAG00276.1"/>
    <property type="molecule type" value="Genomic_DNA"/>
</dbReference>
<organism evidence="1">
    <name type="scientific">Tetraodon nigroviridis</name>
    <name type="common">Spotted green pufferfish</name>
    <name type="synonym">Chelonodon nigroviridis</name>
    <dbReference type="NCBI Taxonomy" id="99883"/>
    <lineage>
        <taxon>Eukaryota</taxon>
        <taxon>Metazoa</taxon>
        <taxon>Chordata</taxon>
        <taxon>Craniata</taxon>
        <taxon>Vertebrata</taxon>
        <taxon>Euteleostomi</taxon>
        <taxon>Actinopterygii</taxon>
        <taxon>Neopterygii</taxon>
        <taxon>Teleostei</taxon>
        <taxon>Neoteleostei</taxon>
        <taxon>Acanthomorphata</taxon>
        <taxon>Eupercaria</taxon>
        <taxon>Tetraodontiformes</taxon>
        <taxon>Tetradontoidea</taxon>
        <taxon>Tetraodontidae</taxon>
        <taxon>Tetraodon</taxon>
    </lineage>
</organism>
<evidence type="ECO:0000313" key="1">
    <source>
        <dbReference type="EMBL" id="CAG00276.1"/>
    </source>
</evidence>
<reference evidence="1" key="1">
    <citation type="journal article" date="2004" name="Nature">
        <title>Genome duplication in the teleost fish Tetraodon nigroviridis reveals the early vertebrate proto-karyotype.</title>
        <authorList>
            <person name="Jaillon O."/>
            <person name="Aury J.-M."/>
            <person name="Brunet F."/>
            <person name="Petit J.-L."/>
            <person name="Stange-Thomann N."/>
            <person name="Mauceli E."/>
            <person name="Bouneau L."/>
            <person name="Fischer C."/>
            <person name="Ozouf-Costaz C."/>
            <person name="Bernot A."/>
            <person name="Nicaud S."/>
            <person name="Jaffe D."/>
            <person name="Fisher S."/>
            <person name="Lutfalla G."/>
            <person name="Dossat C."/>
            <person name="Segurens B."/>
            <person name="Dasilva C."/>
            <person name="Salanoubat M."/>
            <person name="Levy M."/>
            <person name="Boudet N."/>
            <person name="Castellano S."/>
            <person name="Anthouard V."/>
            <person name="Jubin C."/>
            <person name="Castelli V."/>
            <person name="Katinka M."/>
            <person name="Vacherie B."/>
            <person name="Biemont C."/>
            <person name="Skalli Z."/>
            <person name="Cattolico L."/>
            <person name="Poulain J."/>
            <person name="De Berardinis V."/>
            <person name="Cruaud C."/>
            <person name="Duprat S."/>
            <person name="Brottier P."/>
            <person name="Coutanceau J.-P."/>
            <person name="Gouzy J."/>
            <person name="Parra G."/>
            <person name="Lardier G."/>
            <person name="Chapple C."/>
            <person name="McKernan K.J."/>
            <person name="McEwan P."/>
            <person name="Bosak S."/>
            <person name="Kellis M."/>
            <person name="Volff J.-N."/>
            <person name="Guigo R."/>
            <person name="Zody M.C."/>
            <person name="Mesirov J."/>
            <person name="Lindblad-Toh K."/>
            <person name="Birren B."/>
            <person name="Nusbaum C."/>
            <person name="Kahn D."/>
            <person name="Robinson-Rechavi M."/>
            <person name="Laudet V."/>
            <person name="Schachter V."/>
            <person name="Quetier F."/>
            <person name="Saurin W."/>
            <person name="Scarpelli C."/>
            <person name="Wincker P."/>
            <person name="Lander E.S."/>
            <person name="Weissenbach J."/>
            <person name="Roest Crollius H."/>
        </authorList>
    </citation>
    <scope>NUCLEOTIDE SEQUENCE [LARGE SCALE GENOMIC DNA]</scope>
</reference>
<dbReference type="AlphaFoldDB" id="Q4SGF6"/>
<dbReference type="OrthoDB" id="8850944at2759"/>
<sequence>MGQVFSTETERSQLKEAVGSALYDAMLEGDAVPDLELQSDMGDRAPAYLRDLIGRLSTFSDEPRLAGLVGFVVTVLVDMVYTSKRSSVKGTLAGSSSSQVG</sequence>
<name>Q4SGF6_TETNG</name>
<dbReference type="KEGG" id="tng:GSTEN00018663G001"/>